<reference evidence="1" key="1">
    <citation type="submission" date="2020-05" db="EMBL/GenBank/DDBJ databases">
        <authorList>
            <person name="Zhu T."/>
            <person name="Keshari N."/>
            <person name="Lu X."/>
        </authorList>
    </citation>
    <scope>NUCLEOTIDE SEQUENCE</scope>
    <source>
        <strain evidence="1">NK1-12</strain>
    </source>
</reference>
<organism evidence="1">
    <name type="scientific">Leptolyngbya sp. NK1-12</name>
    <dbReference type="NCBI Taxonomy" id="2547451"/>
    <lineage>
        <taxon>Bacteria</taxon>
        <taxon>Bacillati</taxon>
        <taxon>Cyanobacteriota</taxon>
        <taxon>Cyanophyceae</taxon>
        <taxon>Leptolyngbyales</taxon>
        <taxon>Leptolyngbyaceae</taxon>
        <taxon>Leptolyngbya group</taxon>
        <taxon>Leptolyngbya</taxon>
    </lineage>
</organism>
<dbReference type="AlphaFoldDB" id="A0AA96WES4"/>
<evidence type="ECO:0000313" key="1">
    <source>
        <dbReference type="EMBL" id="WNZ23854.1"/>
    </source>
</evidence>
<sequence length="424" mass="48326">MATILLSFVGSQDPYSNTTQQPGSIVSLVAHLQAHHQPLKRALLLYTAGTQSNAMDTRDWLLSESTLTEEAIELIAVDEALSQDPVDSRLAVQEARRALERAKQQQTSEDWLAFNTSSGTPAMKTAWSILQAAGYAPNSQVWQVRNPNEIRAGQERVFPSNLDFLKREFDLKVAKQQVQDYNYSGALMTLGSSQLLTDEIAALLHYGYYRSSRDFDRADASLGSVRGQIDSRWTQEMARLRQKDVKARLQEAYFNAQIRLKNQKYADFLIDVFGLQECLLKHLVERYMGLPVPDRAQTPQFWERIKQVDQGKLYRHLQNYRLPKGGSLRLDESVSRYGMIAILEYVPQLTSVMPLINYLNDYCDLRNRAVHEFAGVSEIQDQEKLLSTLKTLMKRVTSLPETNPFDDLNWQICQLLDQALNVAT</sequence>
<protein>
    <recommendedName>
        <fullName evidence="2">CRISPR-associated protein</fullName>
    </recommendedName>
</protein>
<evidence type="ECO:0008006" key="2">
    <source>
        <dbReference type="Google" id="ProtNLM"/>
    </source>
</evidence>
<proteinExistence type="predicted"/>
<dbReference type="RefSeq" id="WP_316429339.1">
    <property type="nucleotide sequence ID" value="NZ_CP053586.1"/>
</dbReference>
<name>A0AA96WES4_9CYAN</name>
<dbReference type="EMBL" id="CP053586">
    <property type="protein sequence ID" value="WNZ23854.1"/>
    <property type="molecule type" value="Genomic_DNA"/>
</dbReference>
<gene>
    <name evidence="1" type="ORF">HJG54_13975</name>
</gene>
<accession>A0AA96WES4</accession>